<protein>
    <submittedName>
        <fullName evidence="2">Uncharacterized protein</fullName>
    </submittedName>
</protein>
<proteinExistence type="predicted"/>
<evidence type="ECO:0000313" key="3">
    <source>
        <dbReference type="Proteomes" id="UP001501470"/>
    </source>
</evidence>
<gene>
    <name evidence="2" type="ORF">GCM10009827_037770</name>
</gene>
<evidence type="ECO:0000313" key="2">
    <source>
        <dbReference type="EMBL" id="GAA1518989.1"/>
    </source>
</evidence>
<dbReference type="Proteomes" id="UP001501470">
    <property type="component" value="Unassembled WGS sequence"/>
</dbReference>
<feature type="region of interest" description="Disordered" evidence="1">
    <location>
        <begin position="1"/>
        <end position="36"/>
    </location>
</feature>
<dbReference type="EMBL" id="BAAAQD010000007">
    <property type="protein sequence ID" value="GAA1518989.1"/>
    <property type="molecule type" value="Genomic_DNA"/>
</dbReference>
<organism evidence="2 3">
    <name type="scientific">Dactylosporangium maewongense</name>
    <dbReference type="NCBI Taxonomy" id="634393"/>
    <lineage>
        <taxon>Bacteria</taxon>
        <taxon>Bacillati</taxon>
        <taxon>Actinomycetota</taxon>
        <taxon>Actinomycetes</taxon>
        <taxon>Micromonosporales</taxon>
        <taxon>Micromonosporaceae</taxon>
        <taxon>Dactylosporangium</taxon>
    </lineage>
</organism>
<sequence>MKCTSPAKASVRSTGVGDGEAEAGAAVAGADDGAGAEGAAVAVQPAMSSNGAANIMRLTESRYRVTAPLGERRATMR</sequence>
<evidence type="ECO:0000256" key="1">
    <source>
        <dbReference type="SAM" id="MobiDB-lite"/>
    </source>
</evidence>
<reference evidence="2 3" key="1">
    <citation type="journal article" date="2019" name="Int. J. Syst. Evol. Microbiol.">
        <title>The Global Catalogue of Microorganisms (GCM) 10K type strain sequencing project: providing services to taxonomists for standard genome sequencing and annotation.</title>
        <authorList>
            <consortium name="The Broad Institute Genomics Platform"/>
            <consortium name="The Broad Institute Genome Sequencing Center for Infectious Disease"/>
            <person name="Wu L."/>
            <person name="Ma J."/>
        </authorList>
    </citation>
    <scope>NUCLEOTIDE SEQUENCE [LARGE SCALE GENOMIC DNA]</scope>
    <source>
        <strain evidence="2 3">JCM 15933</strain>
    </source>
</reference>
<name>A0ABN2AJE7_9ACTN</name>
<feature type="compositionally biased region" description="Low complexity" evidence="1">
    <location>
        <begin position="22"/>
        <end position="36"/>
    </location>
</feature>
<accession>A0ABN2AJE7</accession>
<keyword evidence="3" id="KW-1185">Reference proteome</keyword>
<comment type="caution">
    <text evidence="2">The sequence shown here is derived from an EMBL/GenBank/DDBJ whole genome shotgun (WGS) entry which is preliminary data.</text>
</comment>